<reference evidence="1" key="1">
    <citation type="submission" date="2022-10" db="EMBL/GenBank/DDBJ databases">
        <title>The WGS of Solirubrobacter phytolaccae KCTC 29190.</title>
        <authorList>
            <person name="Jiang Z."/>
        </authorList>
    </citation>
    <scope>NUCLEOTIDE SEQUENCE</scope>
    <source>
        <strain evidence="1">KCTC 29190</strain>
    </source>
</reference>
<keyword evidence="2" id="KW-1185">Reference proteome</keyword>
<evidence type="ECO:0000313" key="1">
    <source>
        <dbReference type="EMBL" id="MDA0181992.1"/>
    </source>
</evidence>
<dbReference type="GO" id="GO:0004180">
    <property type="term" value="F:carboxypeptidase activity"/>
    <property type="evidence" value="ECO:0007669"/>
    <property type="project" value="UniProtKB-KW"/>
</dbReference>
<protein>
    <submittedName>
        <fullName evidence="1">Carboxypeptidase-like regulatory domain-containing protein</fullName>
    </submittedName>
</protein>
<gene>
    <name evidence="1" type="ORF">OJ997_16935</name>
</gene>
<dbReference type="RefSeq" id="WP_270026349.1">
    <property type="nucleotide sequence ID" value="NZ_JAPDDP010000029.1"/>
</dbReference>
<keyword evidence="1" id="KW-0645">Protease</keyword>
<dbReference type="Gene3D" id="2.60.40.1120">
    <property type="entry name" value="Carboxypeptidase-like, regulatory domain"/>
    <property type="match status" value="1"/>
</dbReference>
<organism evidence="1 2">
    <name type="scientific">Solirubrobacter phytolaccae</name>
    <dbReference type="NCBI Taxonomy" id="1404360"/>
    <lineage>
        <taxon>Bacteria</taxon>
        <taxon>Bacillati</taxon>
        <taxon>Actinomycetota</taxon>
        <taxon>Thermoleophilia</taxon>
        <taxon>Solirubrobacterales</taxon>
        <taxon>Solirubrobacteraceae</taxon>
        <taxon>Solirubrobacter</taxon>
    </lineage>
</organism>
<dbReference type="InterPro" id="IPR008969">
    <property type="entry name" value="CarboxyPept-like_regulatory"/>
</dbReference>
<dbReference type="EMBL" id="JAPDDP010000029">
    <property type="protein sequence ID" value="MDA0181992.1"/>
    <property type="molecule type" value="Genomic_DNA"/>
</dbReference>
<name>A0A9X3NIL3_9ACTN</name>
<sequence>MAGNEYEFCPSTNSAYDSAGCVRTRSSFDATRAKDDVSVPAEGAWRLRVAHRDAAANTDLANSTSPGPLRFDATPPSGEFEPFDPRDPSRIWLRASDATSGVARVEIEARSDGETAWHTLKVDGDAGSYSAVLDDALYPRGSYEVRARVFDRAENERSIMQTAQGTPLRVALPVRVETRMDAGRATKIRTNKRGKPKYKQVLDARPVVAFGRTTTVSGKVTDPAGNPRAGVVVDVLERVDAPARPWQAIGTVQTNAAGMFTFKVSKGASWTLRFSYGGSPTTQPASKEVELRVRAAATIAPDRRVRRNGDEVVFRGRVRSGPVPEAGKLVTLQALTRRGWTTFGNARARAKDGRWSYRYRFTGTTVRSRYTFRVVVPAESGYPYARGASKTTRVIVNP</sequence>
<evidence type="ECO:0000313" key="2">
    <source>
        <dbReference type="Proteomes" id="UP001147653"/>
    </source>
</evidence>
<comment type="caution">
    <text evidence="1">The sequence shown here is derived from an EMBL/GenBank/DDBJ whole genome shotgun (WGS) entry which is preliminary data.</text>
</comment>
<dbReference type="Proteomes" id="UP001147653">
    <property type="component" value="Unassembled WGS sequence"/>
</dbReference>
<keyword evidence="1" id="KW-0378">Hydrolase</keyword>
<dbReference type="AlphaFoldDB" id="A0A9X3NIL3"/>
<keyword evidence="1" id="KW-0121">Carboxypeptidase</keyword>
<proteinExistence type="predicted"/>
<dbReference type="SUPFAM" id="SSF49464">
    <property type="entry name" value="Carboxypeptidase regulatory domain-like"/>
    <property type="match status" value="1"/>
</dbReference>
<accession>A0A9X3NIL3</accession>